<dbReference type="RefSeq" id="XP_022467345.1">
    <property type="nucleotide sequence ID" value="XM_022611116.1"/>
</dbReference>
<keyword evidence="6" id="KW-1185">Reference proteome</keyword>
<dbReference type="PANTHER" id="PTHR14359:SF6">
    <property type="entry name" value="PHOSPHOPANTOTHENOYLCYSTEINE DECARBOXYLASE"/>
    <property type="match status" value="1"/>
</dbReference>
<dbReference type="SUPFAM" id="SSF52507">
    <property type="entry name" value="Homo-oligomeric flavin-containing Cys decarboxylases, HFCD"/>
    <property type="match status" value="1"/>
</dbReference>
<dbReference type="SUPFAM" id="SSF48371">
    <property type="entry name" value="ARM repeat"/>
    <property type="match status" value="1"/>
</dbReference>
<feature type="domain" description="Flavoprotein" evidence="4">
    <location>
        <begin position="228"/>
        <end position="407"/>
    </location>
</feature>
<dbReference type="GO" id="GO:0010181">
    <property type="term" value="F:FMN binding"/>
    <property type="evidence" value="ECO:0007669"/>
    <property type="project" value="TreeGrafter"/>
</dbReference>
<evidence type="ECO:0000313" key="5">
    <source>
        <dbReference type="EMBL" id="CCK73101.1"/>
    </source>
</evidence>
<gene>
    <name evidence="5" type="primary">KNAG0M02480</name>
    <name evidence="5" type="ordered locus">KNAG_0M02480</name>
</gene>
<feature type="region of interest" description="Disordered" evidence="3">
    <location>
        <begin position="115"/>
        <end position="144"/>
    </location>
</feature>
<dbReference type="GO" id="GO:0071513">
    <property type="term" value="C:phosphopantothenoylcysteine decarboxylase complex"/>
    <property type="evidence" value="ECO:0007669"/>
    <property type="project" value="EnsemblFungi"/>
</dbReference>
<dbReference type="Pfam" id="PF02441">
    <property type="entry name" value="Flavoprotein"/>
    <property type="match status" value="1"/>
</dbReference>
<comment type="similarity">
    <text evidence="2">Belongs to the HFCD (homooligomeric flavin containing Cys decarboxylase) superfamily.</text>
</comment>
<dbReference type="STRING" id="1071383.J7SBJ8"/>
<feature type="region of interest" description="Disordered" evidence="3">
    <location>
        <begin position="419"/>
        <end position="497"/>
    </location>
</feature>
<evidence type="ECO:0000313" key="6">
    <source>
        <dbReference type="Proteomes" id="UP000006310"/>
    </source>
</evidence>
<evidence type="ECO:0000256" key="2">
    <source>
        <dbReference type="ARBA" id="ARBA00038350"/>
    </source>
</evidence>
<reference evidence="5 6" key="1">
    <citation type="journal article" date="2011" name="Proc. Natl. Acad. Sci. U.S.A.">
        <title>Evolutionary erosion of yeast sex chromosomes by mating-type switching accidents.</title>
        <authorList>
            <person name="Gordon J.L."/>
            <person name="Armisen D."/>
            <person name="Proux-Wera E."/>
            <person name="Oheigeartaigh S.S."/>
            <person name="Byrne K.P."/>
            <person name="Wolfe K.H."/>
        </authorList>
    </citation>
    <scope>NUCLEOTIDE SEQUENCE [LARGE SCALE GENOMIC DNA]</scope>
    <source>
        <strain evidence="6">ATCC MYA-139 / BCRC 22969 / CBS 8797 / CCRC 22969 / KCTC 17520 / NBRC 10181 / NCYC 3082</strain>
    </source>
</reference>
<dbReference type="InterPro" id="IPR016024">
    <property type="entry name" value="ARM-type_fold"/>
</dbReference>
<keyword evidence="1" id="KW-0173">Coenzyme A biosynthesis</keyword>
<dbReference type="GO" id="GO:0004633">
    <property type="term" value="F:phosphopantothenoylcysteine decarboxylase activity"/>
    <property type="evidence" value="ECO:0007669"/>
    <property type="project" value="EnsemblFungi"/>
</dbReference>
<evidence type="ECO:0000256" key="1">
    <source>
        <dbReference type="ARBA" id="ARBA00022993"/>
    </source>
</evidence>
<reference evidence="6" key="2">
    <citation type="submission" date="2012-08" db="EMBL/GenBank/DDBJ databases">
        <title>Genome sequence of Kazachstania naganishii.</title>
        <authorList>
            <person name="Gordon J.L."/>
            <person name="Armisen D."/>
            <person name="Proux-Wera E."/>
            <person name="OhEigeartaigh S.S."/>
            <person name="Byrne K.P."/>
            <person name="Wolfe K.H."/>
        </authorList>
    </citation>
    <scope>NUCLEOTIDE SEQUENCE [LARGE SCALE GENOMIC DNA]</scope>
    <source>
        <strain evidence="6">ATCC MYA-139 / BCRC 22969 / CBS 8797 / CCRC 22969 / KCTC 17520 / NBRC 10181 / NCYC 3082</strain>
    </source>
</reference>
<dbReference type="eggNOG" id="KOG0672">
    <property type="taxonomic scope" value="Eukaryota"/>
</dbReference>
<proteinExistence type="inferred from homology"/>
<feature type="compositionally biased region" description="Basic and acidic residues" evidence="3">
    <location>
        <begin position="69"/>
        <end position="79"/>
    </location>
</feature>
<sequence length="497" mass="55876">MMDGARVDQLAKHRWRPLVFEESTRDQSGGAGGKDLVEFPGKSSGAGGDAAGHGKMPLGLNSGSGSEIFLKEGERERILQRQQQDQQDQQQHQRHYVSFSIPRAGQLPHHRYSISTKPVAPKSNSSEDGKSSGDGANGPETLDGELEEKDCSMQMPGDFIYMNKRQNASVPKISTSGSHSGDPLMIRRNSADTKMPTDRTVFKKRDSNVESPVPFTQFFQNEDDKKFHILIGATGSVATIKIPMIIDKLFKIYTPEKVSIQLIVTKPAEHFLNGLRMSSEVKIWREEDANATDFNNDILLFHELRRWADIFLIAPLSANTLAKLANGICNNLLTSVIRDWTGKTPVIVAPAMNTFMYINPMTRKHLTMLNDNFPFLEVLKPVEKVLICGDIGMGGMREWNDIVEHVRLKIKDILRARHEDADDNEDKEVQTVEHEMEEVDEEDNDEDEEDDEDGEDDDNEDDDDDDDDDENSNDFETETSNSIFDPEDDDEAEGDNT</sequence>
<dbReference type="GO" id="GO:0042802">
    <property type="term" value="F:identical protein binding"/>
    <property type="evidence" value="ECO:0007669"/>
    <property type="project" value="EnsemblFungi"/>
</dbReference>
<dbReference type="Gene3D" id="3.40.50.1950">
    <property type="entry name" value="Flavin prenyltransferase-like"/>
    <property type="match status" value="1"/>
</dbReference>
<accession>J7SBJ8</accession>
<feature type="compositionally biased region" description="Low complexity" evidence="3">
    <location>
        <begin position="80"/>
        <end position="90"/>
    </location>
</feature>
<dbReference type="EMBL" id="HE978326">
    <property type="protein sequence ID" value="CCK73101.1"/>
    <property type="molecule type" value="Genomic_DNA"/>
</dbReference>
<feature type="compositionally biased region" description="Acidic residues" evidence="3">
    <location>
        <begin position="485"/>
        <end position="497"/>
    </location>
</feature>
<dbReference type="PANTHER" id="PTHR14359">
    <property type="entry name" value="HOMO-OLIGOMERIC FLAVIN CONTAINING CYS DECARBOXYLASE FAMILY"/>
    <property type="match status" value="1"/>
</dbReference>
<dbReference type="AlphaFoldDB" id="J7SBJ8"/>
<dbReference type="GeneID" id="34528881"/>
<organism evidence="5 6">
    <name type="scientific">Huiozyma naganishii (strain ATCC MYA-139 / BCRC 22969 / CBS 8797 / KCTC 17520 / NBRC 10181 / NCYC 3082 / Yp74L-3)</name>
    <name type="common">Yeast</name>
    <name type="synonym">Kazachstania naganishii</name>
    <dbReference type="NCBI Taxonomy" id="1071383"/>
    <lineage>
        <taxon>Eukaryota</taxon>
        <taxon>Fungi</taxon>
        <taxon>Dikarya</taxon>
        <taxon>Ascomycota</taxon>
        <taxon>Saccharomycotina</taxon>
        <taxon>Saccharomycetes</taxon>
        <taxon>Saccharomycetales</taxon>
        <taxon>Saccharomycetaceae</taxon>
        <taxon>Huiozyma</taxon>
    </lineage>
</organism>
<dbReference type="InterPro" id="IPR003382">
    <property type="entry name" value="Flavoprotein"/>
</dbReference>
<dbReference type="OrthoDB" id="1532798at2759"/>
<evidence type="ECO:0000256" key="3">
    <source>
        <dbReference type="SAM" id="MobiDB-lite"/>
    </source>
</evidence>
<name>J7SBJ8_HUIN7</name>
<dbReference type="GO" id="GO:0015937">
    <property type="term" value="P:coenzyme A biosynthetic process"/>
    <property type="evidence" value="ECO:0007669"/>
    <property type="project" value="UniProtKB-KW"/>
</dbReference>
<feature type="region of interest" description="Disordered" evidence="3">
    <location>
        <begin position="19"/>
        <end position="95"/>
    </location>
</feature>
<dbReference type="OMA" id="EPILHHE"/>
<dbReference type="HOGENOM" id="CLU_014402_2_2_1"/>
<feature type="compositionally biased region" description="Acidic residues" evidence="3">
    <location>
        <begin position="435"/>
        <end position="477"/>
    </location>
</feature>
<dbReference type="KEGG" id="kng:KNAG_0M02480"/>
<dbReference type="InterPro" id="IPR036551">
    <property type="entry name" value="Flavin_trans-like"/>
</dbReference>
<dbReference type="GO" id="GO:1990143">
    <property type="term" value="C:CoA-synthesizing protein complex"/>
    <property type="evidence" value="ECO:0007669"/>
    <property type="project" value="EnsemblFungi"/>
</dbReference>
<dbReference type="Proteomes" id="UP000006310">
    <property type="component" value="Chromosome 13"/>
</dbReference>
<evidence type="ECO:0000259" key="4">
    <source>
        <dbReference type="Pfam" id="PF02441"/>
    </source>
</evidence>
<protein>
    <recommendedName>
        <fullName evidence="4">Flavoprotein domain-containing protein</fullName>
    </recommendedName>
</protein>